<feature type="chain" id="PRO_5003952365" evidence="2">
    <location>
        <begin position="19"/>
        <end position="468"/>
    </location>
</feature>
<dbReference type="VEuPathDB" id="PiroplasmaDB:BEWA_048240"/>
<evidence type="ECO:0000313" key="3">
    <source>
        <dbReference type="EMBL" id="EKX72357.1"/>
    </source>
</evidence>
<dbReference type="RefSeq" id="XP_004831809.1">
    <property type="nucleotide sequence ID" value="XM_004831752.1"/>
</dbReference>
<dbReference type="EMBL" id="ACOU01000007">
    <property type="protein sequence ID" value="EKX72357.1"/>
    <property type="molecule type" value="Genomic_DNA"/>
</dbReference>
<comment type="caution">
    <text evidence="3">The sequence shown here is derived from an EMBL/GenBank/DDBJ whole genome shotgun (WGS) entry which is preliminary data.</text>
</comment>
<feature type="signal peptide" evidence="2">
    <location>
        <begin position="1"/>
        <end position="18"/>
    </location>
</feature>
<dbReference type="AlphaFoldDB" id="L1LA83"/>
<dbReference type="GeneID" id="15803960"/>
<sequence>MKVFMTLWAVCLVGLSYCGDNEKRRRAGNGDHVGYESSSGDELYHDDIIFKSTQPIAVPESTSLCSLDISNPDETKILTRVTYNNGFSYKEFTAKEDFNIISVLDKSQILWVSGGRRLKHASCYEAKDSSLISIYFTNVRKVESECFEKVHGEWREIEDKAFEVKACKITRGECPTVSNNGKSSESVASEGADDDTMEGDDDPYFTLPGNLDRRKGKPPFAIRSPQTIDISSPNASIYRSFDYLFAGNQTRLIVPKRGIFISRLVNGNEEIWTPEKGGVLDYLKIYLDKYKRPVIALVIMGISGCTLQRYYERNNGKWEESKWCYDEKINSLKINIETRGNIIMDIENQKDTNDCRIFEAELFGVPTRHFFPRLGYEAKEVRYGEQTLWKAASCGEQCASCGYQDHCLAIKIYRKRTLRLLEITIAETRARAYKHFKKVKKGWKPITLEEFFRKLTDVRAEYIRVSSD</sequence>
<name>L1LA83_THEEQ</name>
<evidence type="ECO:0000256" key="2">
    <source>
        <dbReference type="SAM" id="SignalP"/>
    </source>
</evidence>
<evidence type="ECO:0000256" key="1">
    <source>
        <dbReference type="SAM" id="MobiDB-lite"/>
    </source>
</evidence>
<protein>
    <submittedName>
        <fullName evidence="3">Signal peptide containing protein</fullName>
    </submittedName>
</protein>
<reference evidence="3 4" key="1">
    <citation type="journal article" date="2012" name="BMC Genomics">
        <title>Comparative genomic analysis and phylogenetic position of Theileria equi.</title>
        <authorList>
            <person name="Kappmeyer L.S."/>
            <person name="Thiagarajan M."/>
            <person name="Herndon D.R."/>
            <person name="Ramsay J.D."/>
            <person name="Caler E."/>
            <person name="Djikeng A."/>
            <person name="Gillespie J.J."/>
            <person name="Lau A.O."/>
            <person name="Roalson E.H."/>
            <person name="Silva J.C."/>
            <person name="Silva M.G."/>
            <person name="Suarez C.E."/>
            <person name="Ueti M.W."/>
            <person name="Nene V.M."/>
            <person name="Mealey R.H."/>
            <person name="Knowles D.P."/>
            <person name="Brayton K.A."/>
        </authorList>
    </citation>
    <scope>NUCLEOTIDE SEQUENCE [LARGE SCALE GENOMIC DNA]</scope>
    <source>
        <strain evidence="3 4">WA</strain>
    </source>
</reference>
<proteinExistence type="predicted"/>
<organism evidence="3 4">
    <name type="scientific">Theileria equi strain WA</name>
    <dbReference type="NCBI Taxonomy" id="1537102"/>
    <lineage>
        <taxon>Eukaryota</taxon>
        <taxon>Sar</taxon>
        <taxon>Alveolata</taxon>
        <taxon>Apicomplexa</taxon>
        <taxon>Aconoidasida</taxon>
        <taxon>Piroplasmida</taxon>
        <taxon>Theileriidae</taxon>
        <taxon>Theileria</taxon>
    </lineage>
</organism>
<dbReference type="KEGG" id="beq:BEWA_048240"/>
<feature type="compositionally biased region" description="Polar residues" evidence="1">
    <location>
        <begin position="177"/>
        <end position="187"/>
    </location>
</feature>
<feature type="region of interest" description="Disordered" evidence="1">
    <location>
        <begin position="177"/>
        <end position="201"/>
    </location>
</feature>
<gene>
    <name evidence="3" type="ORF">BEWA_048240</name>
</gene>
<feature type="compositionally biased region" description="Acidic residues" evidence="1">
    <location>
        <begin position="191"/>
        <end position="201"/>
    </location>
</feature>
<accession>L1LA83</accession>
<keyword evidence="2" id="KW-0732">Signal</keyword>
<evidence type="ECO:0000313" key="4">
    <source>
        <dbReference type="Proteomes" id="UP000031512"/>
    </source>
</evidence>
<dbReference type="Proteomes" id="UP000031512">
    <property type="component" value="Unassembled WGS sequence"/>
</dbReference>
<keyword evidence="4" id="KW-1185">Reference proteome</keyword>